<evidence type="ECO:0000313" key="2">
    <source>
        <dbReference type="EMBL" id="MEX8195321.1"/>
    </source>
</evidence>
<proteinExistence type="predicted"/>
<keyword evidence="3" id="KW-1185">Reference proteome</keyword>
<dbReference type="EMBL" id="JBFYGN010000041">
    <property type="protein sequence ID" value="MEX8195321.1"/>
    <property type="molecule type" value="Genomic_DNA"/>
</dbReference>
<dbReference type="Proteomes" id="UP001561046">
    <property type="component" value="Unassembled WGS sequence"/>
</dbReference>
<accession>A0ABV4A2I7</accession>
<feature type="transmembrane region" description="Helical" evidence="1">
    <location>
        <begin position="51"/>
        <end position="81"/>
    </location>
</feature>
<evidence type="ECO:0000256" key="1">
    <source>
        <dbReference type="SAM" id="Phobius"/>
    </source>
</evidence>
<keyword evidence="1" id="KW-0472">Membrane</keyword>
<protein>
    <recommendedName>
        <fullName evidence="4">YggT family protein</fullName>
    </recommendedName>
</protein>
<dbReference type="RefSeq" id="WP_369340494.1">
    <property type="nucleotide sequence ID" value="NZ_JBFYGN010000041.1"/>
</dbReference>
<keyword evidence="1" id="KW-1133">Transmembrane helix</keyword>
<comment type="caution">
    <text evidence="2">The sequence shown here is derived from an EMBL/GenBank/DDBJ whole genome shotgun (WGS) entry which is preliminary data.</text>
</comment>
<evidence type="ECO:0000313" key="3">
    <source>
        <dbReference type="Proteomes" id="UP001561046"/>
    </source>
</evidence>
<keyword evidence="1" id="KW-0812">Transmembrane</keyword>
<name>A0ABV4A2I7_9BURK</name>
<reference evidence="2 3" key="1">
    <citation type="journal article" date="2013" name="Int. J. Syst. Evol. Microbiol.">
        <title>Comamonas guangdongensis sp. nov., isolated from subterranean forest sediment, and emended description of the genus Comamonas.</title>
        <authorList>
            <person name="Zhang J."/>
            <person name="Wang Y."/>
            <person name="Zhou S."/>
            <person name="Wu C."/>
            <person name="He J."/>
            <person name="Li F."/>
        </authorList>
    </citation>
    <scope>NUCLEOTIDE SEQUENCE [LARGE SCALE GENOMIC DNA]</scope>
    <source>
        <strain evidence="2 3">CCTCC AB2011133</strain>
    </source>
</reference>
<organism evidence="2 3">
    <name type="scientific">Comamonas guangdongensis</name>
    <dbReference type="NCBI Taxonomy" id="510515"/>
    <lineage>
        <taxon>Bacteria</taxon>
        <taxon>Pseudomonadati</taxon>
        <taxon>Pseudomonadota</taxon>
        <taxon>Betaproteobacteria</taxon>
        <taxon>Burkholderiales</taxon>
        <taxon>Comamonadaceae</taxon>
        <taxon>Comamonas</taxon>
    </lineage>
</organism>
<evidence type="ECO:0008006" key="4">
    <source>
        <dbReference type="Google" id="ProtNLM"/>
    </source>
</evidence>
<gene>
    <name evidence="2" type="ORF">AB6724_21030</name>
</gene>
<sequence>MSMLLSIVLVEWLVISIASLLLGGAYGLPVEKSKNLLKEMFYGISEPFWTFPFKVLAIFFFFIPMAYPIPVILIFSFLIYLRDFS</sequence>